<dbReference type="PRINTS" id="PR00744">
    <property type="entry name" value="GLHYDRLASE37"/>
</dbReference>
<dbReference type="PANTHER" id="PTHR23403">
    <property type="entry name" value="TREHALASE"/>
    <property type="match status" value="1"/>
</dbReference>
<evidence type="ECO:0000256" key="8">
    <source>
        <dbReference type="ARBA" id="ARBA00023295"/>
    </source>
</evidence>
<evidence type="ECO:0000256" key="4">
    <source>
        <dbReference type="ARBA" id="ARBA00019905"/>
    </source>
</evidence>
<dbReference type="InterPro" id="IPR012341">
    <property type="entry name" value="6hp_glycosidase-like_sf"/>
</dbReference>
<evidence type="ECO:0000256" key="1">
    <source>
        <dbReference type="ARBA" id="ARBA00001576"/>
    </source>
</evidence>
<keyword evidence="6 9" id="KW-0378">Hydrolase</keyword>
<keyword evidence="7" id="KW-0325">Glycoprotein</keyword>
<dbReference type="EC" id="3.2.1.28" evidence="3 9"/>
<evidence type="ECO:0000256" key="9">
    <source>
        <dbReference type="RuleBase" id="RU361180"/>
    </source>
</evidence>
<dbReference type="PROSITE" id="PS00927">
    <property type="entry name" value="TREHALASE_1"/>
    <property type="match status" value="1"/>
</dbReference>
<feature type="chain" id="PRO_5013909030" description="Trehalase" evidence="10">
    <location>
        <begin position="24"/>
        <end position="608"/>
    </location>
</feature>
<feature type="signal peptide" evidence="10">
    <location>
        <begin position="1"/>
        <end position="23"/>
    </location>
</feature>
<accession>A0A2G5TGU2</accession>
<dbReference type="InterPro" id="IPR001661">
    <property type="entry name" value="Glyco_hydro_37"/>
</dbReference>
<dbReference type="GO" id="GO:0004555">
    <property type="term" value="F:alpha,alpha-trehalase activity"/>
    <property type="evidence" value="ECO:0007669"/>
    <property type="project" value="UniProtKB-EC"/>
</dbReference>
<gene>
    <name evidence="11" type="primary">Cni-tre-3</name>
    <name evidence="11" type="synonym">Cnig_chr_V.g19084</name>
    <name evidence="11" type="ORF">B9Z55_019084</name>
</gene>
<dbReference type="SUPFAM" id="SSF48208">
    <property type="entry name" value="Six-hairpin glycosidases"/>
    <property type="match status" value="1"/>
</dbReference>
<dbReference type="Proteomes" id="UP000230233">
    <property type="component" value="Chromosome V"/>
</dbReference>
<evidence type="ECO:0000256" key="7">
    <source>
        <dbReference type="ARBA" id="ARBA00023180"/>
    </source>
</evidence>
<protein>
    <recommendedName>
        <fullName evidence="4 9">Trehalase</fullName>
        <ecNumber evidence="3 9">3.2.1.28</ecNumber>
    </recommendedName>
    <alternativeName>
        <fullName evidence="9">Alpha-trehalose glucohydrolase</fullName>
    </alternativeName>
</protein>
<evidence type="ECO:0000313" key="11">
    <source>
        <dbReference type="EMBL" id="PIC26535.1"/>
    </source>
</evidence>
<dbReference type="STRING" id="1611254.A0A2G5TGU2"/>
<keyword evidence="5 10" id="KW-0732">Signal</keyword>
<keyword evidence="8 9" id="KW-0326">Glycosidase</keyword>
<proteinExistence type="inferred from homology"/>
<comment type="catalytic activity">
    <reaction evidence="1 9">
        <text>alpha,alpha-trehalose + H2O = alpha-D-glucose + beta-D-glucose</text>
        <dbReference type="Rhea" id="RHEA:32675"/>
        <dbReference type="ChEBI" id="CHEBI:15377"/>
        <dbReference type="ChEBI" id="CHEBI:15903"/>
        <dbReference type="ChEBI" id="CHEBI:16551"/>
        <dbReference type="ChEBI" id="CHEBI:17925"/>
        <dbReference type="EC" id="3.2.1.28"/>
    </reaction>
</comment>
<evidence type="ECO:0000256" key="6">
    <source>
        <dbReference type="ARBA" id="ARBA00022801"/>
    </source>
</evidence>
<comment type="caution">
    <text evidence="11">The sequence shown here is derived from an EMBL/GenBank/DDBJ whole genome shotgun (WGS) entry which is preliminary data.</text>
</comment>
<dbReference type="PANTHER" id="PTHR23403:SF5">
    <property type="entry name" value="TREHALASE"/>
    <property type="match status" value="1"/>
</dbReference>
<evidence type="ECO:0000313" key="12">
    <source>
        <dbReference type="Proteomes" id="UP000230233"/>
    </source>
</evidence>
<keyword evidence="12" id="KW-1185">Reference proteome</keyword>
<organism evidence="11 12">
    <name type="scientific">Caenorhabditis nigoni</name>
    <dbReference type="NCBI Taxonomy" id="1611254"/>
    <lineage>
        <taxon>Eukaryota</taxon>
        <taxon>Metazoa</taxon>
        <taxon>Ecdysozoa</taxon>
        <taxon>Nematoda</taxon>
        <taxon>Chromadorea</taxon>
        <taxon>Rhabditida</taxon>
        <taxon>Rhabditina</taxon>
        <taxon>Rhabditomorpha</taxon>
        <taxon>Rhabditoidea</taxon>
        <taxon>Rhabditidae</taxon>
        <taxon>Peloderinae</taxon>
        <taxon>Caenorhabditis</taxon>
    </lineage>
</organism>
<dbReference type="AlphaFoldDB" id="A0A2G5TGU2"/>
<dbReference type="InterPro" id="IPR018232">
    <property type="entry name" value="Glyco_hydro_37_CS"/>
</dbReference>
<comment type="similarity">
    <text evidence="2 9">Belongs to the glycosyl hydrolase 37 family.</text>
</comment>
<dbReference type="FunFam" id="1.50.10.10:FF:000034">
    <property type="entry name" value="Trehalase"/>
    <property type="match status" value="1"/>
</dbReference>
<reference evidence="12" key="1">
    <citation type="submission" date="2017-10" db="EMBL/GenBank/DDBJ databases">
        <title>Rapid genome shrinkage in a self-fertile nematode reveals novel sperm competition proteins.</title>
        <authorList>
            <person name="Yin D."/>
            <person name="Schwarz E.M."/>
            <person name="Thomas C.G."/>
            <person name="Felde R.L."/>
            <person name="Korf I.F."/>
            <person name="Cutter A.D."/>
            <person name="Schartner C.M."/>
            <person name="Ralston E.J."/>
            <person name="Meyer B.J."/>
            <person name="Haag E.S."/>
        </authorList>
    </citation>
    <scope>NUCLEOTIDE SEQUENCE [LARGE SCALE GENOMIC DNA]</scope>
    <source>
        <strain evidence="12">JU1422</strain>
    </source>
</reference>
<evidence type="ECO:0000256" key="2">
    <source>
        <dbReference type="ARBA" id="ARBA00005615"/>
    </source>
</evidence>
<evidence type="ECO:0000256" key="10">
    <source>
        <dbReference type="SAM" id="SignalP"/>
    </source>
</evidence>
<dbReference type="EMBL" id="PDUG01000005">
    <property type="protein sequence ID" value="PIC26535.1"/>
    <property type="molecule type" value="Genomic_DNA"/>
</dbReference>
<dbReference type="Pfam" id="PF01204">
    <property type="entry name" value="Trehalase"/>
    <property type="match status" value="1"/>
</dbReference>
<evidence type="ECO:0000256" key="3">
    <source>
        <dbReference type="ARBA" id="ARBA00012757"/>
    </source>
</evidence>
<dbReference type="InterPro" id="IPR008928">
    <property type="entry name" value="6-hairpin_glycosidase_sf"/>
</dbReference>
<name>A0A2G5TGU2_9PELO</name>
<dbReference type="GO" id="GO:0005993">
    <property type="term" value="P:trehalose catabolic process"/>
    <property type="evidence" value="ECO:0007669"/>
    <property type="project" value="TreeGrafter"/>
</dbReference>
<evidence type="ECO:0000256" key="5">
    <source>
        <dbReference type="ARBA" id="ARBA00022729"/>
    </source>
</evidence>
<dbReference type="OrthoDB" id="3542292at2759"/>
<dbReference type="Gene3D" id="1.50.10.10">
    <property type="match status" value="1"/>
</dbReference>
<dbReference type="PROSITE" id="PS00928">
    <property type="entry name" value="TREHALASE_2"/>
    <property type="match status" value="1"/>
</dbReference>
<sequence length="608" mass="69997">MLTRWCSLVSIALLCFILNGSFQVEIHVCDSTNSNNSFIYCNGPILDAVNYHALYNDSKEFVDMPMKQDPLEVYNAWLAKFGNSSASSLNKTDVQAFVNQYFSAAGTELVACTPDDWQEKPPKLATILDPQLREWAYKLNAIWKTLCRKIDPTIVQHNSRYSLLYVPHHFIVPGGRFREFYYWDAYWIIKGLIACEMYNTTKSMIRNLATMVDQHGFVPNGGRVYYLQRSQPPLLSAMVYELYEATNDKDFIAELLPTLLKELNFWNQKRTVKVTLNGKEYEVYQYKTPSNVPRPESYRVDTQNSAKLANGVDKQQFYQDLASAAESGWDFSTRWFSDYKSLTNIETTKVLPVDLNGLICWNMDIMEYLYEQVGDTTNSQIFRNRRAEFRDTVQNVFYNKTDGTWYDYNLRSQSHNPRFYTSTAVPLFTNCYNTLNTGKSQKVFDYMDKMGVFNYPGGIPSSMSQESSEQWDFPNGWSPNNHMIIEGLRKSANPEMQDKGFLIASKWVMGNFRVFYETGHMWEKYNVIGSYPAPGSGGEYDVQDGFGWTNGAILDLLLTYSDRLFVPENLINVTTTATKSPSVETTTKVSYLLNSWIIFLGVLTYVLF</sequence>